<sequence length="25" mass="2894">SGSRNPYKVIQIKPEEETAQKKYSL</sequence>
<name>A0A8C6GBT6_MUSSI</name>
<dbReference type="Ensembl" id="ENSMSIT00000004226.1">
    <property type="protein sequence ID" value="ENSMSIP00000003347.1"/>
    <property type="gene ID" value="ENSMSIG00000003107.1"/>
</dbReference>
<evidence type="ECO:0000313" key="1">
    <source>
        <dbReference type="Ensembl" id="ENSMSIP00000003347.1"/>
    </source>
</evidence>
<reference evidence="1" key="2">
    <citation type="submission" date="2025-09" db="UniProtKB">
        <authorList>
            <consortium name="Ensembl"/>
        </authorList>
    </citation>
    <scope>IDENTIFICATION</scope>
</reference>
<accession>A0A8C6GBT6</accession>
<proteinExistence type="predicted"/>
<organism evidence="1 2">
    <name type="scientific">Mus spicilegus</name>
    <name type="common">Mound-building mouse</name>
    <dbReference type="NCBI Taxonomy" id="10103"/>
    <lineage>
        <taxon>Eukaryota</taxon>
        <taxon>Metazoa</taxon>
        <taxon>Chordata</taxon>
        <taxon>Craniata</taxon>
        <taxon>Vertebrata</taxon>
        <taxon>Euteleostomi</taxon>
        <taxon>Mammalia</taxon>
        <taxon>Eutheria</taxon>
        <taxon>Euarchontoglires</taxon>
        <taxon>Glires</taxon>
        <taxon>Rodentia</taxon>
        <taxon>Myomorpha</taxon>
        <taxon>Muroidea</taxon>
        <taxon>Muridae</taxon>
        <taxon>Murinae</taxon>
        <taxon>Mus</taxon>
        <taxon>Mus</taxon>
    </lineage>
</organism>
<reference evidence="1" key="1">
    <citation type="submission" date="2025-08" db="UniProtKB">
        <authorList>
            <consortium name="Ensembl"/>
        </authorList>
    </citation>
    <scope>IDENTIFICATION</scope>
</reference>
<keyword evidence="2" id="KW-1185">Reference proteome</keyword>
<dbReference type="Proteomes" id="UP000694415">
    <property type="component" value="Unplaced"/>
</dbReference>
<evidence type="ECO:0000313" key="2">
    <source>
        <dbReference type="Proteomes" id="UP000694415"/>
    </source>
</evidence>
<dbReference type="AlphaFoldDB" id="A0A8C6GBT6"/>
<protein>
    <submittedName>
        <fullName evidence="1">Uncharacterized protein</fullName>
    </submittedName>
</protein>